<dbReference type="AlphaFoldDB" id="A0AAV7UIY0"/>
<sequence>MIKSYLALNDKQRTSVVGVWEALKAVVKGHFIALAARASALRKGKRHQFEVRVKELEERQREVGAGKVRSRIGVTGKELRALDMDAAEHAMLCTKQMYYVGEGSGTTTGPQTTCSGSATSGN</sequence>
<dbReference type="Proteomes" id="UP001066276">
    <property type="component" value="Chromosome 3_1"/>
</dbReference>
<organism evidence="1 2">
    <name type="scientific">Pleurodeles waltl</name>
    <name type="common">Iberian ribbed newt</name>
    <dbReference type="NCBI Taxonomy" id="8319"/>
    <lineage>
        <taxon>Eukaryota</taxon>
        <taxon>Metazoa</taxon>
        <taxon>Chordata</taxon>
        <taxon>Craniata</taxon>
        <taxon>Vertebrata</taxon>
        <taxon>Euteleostomi</taxon>
        <taxon>Amphibia</taxon>
        <taxon>Batrachia</taxon>
        <taxon>Caudata</taxon>
        <taxon>Salamandroidea</taxon>
        <taxon>Salamandridae</taxon>
        <taxon>Pleurodelinae</taxon>
        <taxon>Pleurodeles</taxon>
    </lineage>
</organism>
<proteinExistence type="predicted"/>
<reference evidence="1" key="1">
    <citation type="journal article" date="2022" name="bioRxiv">
        <title>Sequencing and chromosome-scale assembly of the giantPleurodeles waltlgenome.</title>
        <authorList>
            <person name="Brown T."/>
            <person name="Elewa A."/>
            <person name="Iarovenko S."/>
            <person name="Subramanian E."/>
            <person name="Araus A.J."/>
            <person name="Petzold A."/>
            <person name="Susuki M."/>
            <person name="Suzuki K.-i.T."/>
            <person name="Hayashi T."/>
            <person name="Toyoda A."/>
            <person name="Oliveira C."/>
            <person name="Osipova E."/>
            <person name="Leigh N.D."/>
            <person name="Simon A."/>
            <person name="Yun M.H."/>
        </authorList>
    </citation>
    <scope>NUCLEOTIDE SEQUENCE</scope>
    <source>
        <strain evidence="1">20211129_DDA</strain>
        <tissue evidence="1">Liver</tissue>
    </source>
</reference>
<comment type="caution">
    <text evidence="1">The sequence shown here is derived from an EMBL/GenBank/DDBJ whole genome shotgun (WGS) entry which is preliminary data.</text>
</comment>
<keyword evidence="2" id="KW-1185">Reference proteome</keyword>
<evidence type="ECO:0000313" key="2">
    <source>
        <dbReference type="Proteomes" id="UP001066276"/>
    </source>
</evidence>
<gene>
    <name evidence="1" type="ORF">NDU88_004337</name>
</gene>
<accession>A0AAV7UIY0</accession>
<evidence type="ECO:0000313" key="1">
    <source>
        <dbReference type="EMBL" id="KAJ1187562.1"/>
    </source>
</evidence>
<name>A0AAV7UIY0_PLEWA</name>
<dbReference type="EMBL" id="JANPWB010000005">
    <property type="protein sequence ID" value="KAJ1187562.1"/>
    <property type="molecule type" value="Genomic_DNA"/>
</dbReference>
<protein>
    <submittedName>
        <fullName evidence="1">Uncharacterized protein</fullName>
    </submittedName>
</protein>